<dbReference type="AlphaFoldDB" id="A0A182R0H8"/>
<dbReference type="EMBL" id="AXCN02001070">
    <property type="status" value="NOT_ANNOTATED_CDS"/>
    <property type="molecule type" value="Genomic_DNA"/>
</dbReference>
<protein>
    <submittedName>
        <fullName evidence="2">Uncharacterized protein</fullName>
    </submittedName>
</protein>
<sequence>MCAFSWFESLNFWSHISHSYGFSPVCTRRCRRRLATCTNWRSQCVQEYGFSPVCSRMTCLYPNERLQILHVNTLSRDGSRDATDEQDVEEDVLLMPLEVVVVIVVGSSTLPFDWGDEPDVATGNRGQSDRQINDKSSPLPREELERRWNDQEFLVQHLENLASISTGKWHEGTLGDVGGDQWMHNGVVLGACATSIDTMINIF</sequence>
<feature type="region of interest" description="Disordered" evidence="1">
    <location>
        <begin position="116"/>
        <end position="139"/>
    </location>
</feature>
<evidence type="ECO:0000256" key="1">
    <source>
        <dbReference type="SAM" id="MobiDB-lite"/>
    </source>
</evidence>
<dbReference type="Proteomes" id="UP000075886">
    <property type="component" value="Unassembled WGS sequence"/>
</dbReference>
<evidence type="ECO:0000313" key="3">
    <source>
        <dbReference type="Proteomes" id="UP000075886"/>
    </source>
</evidence>
<proteinExistence type="predicted"/>
<dbReference type="VEuPathDB" id="VectorBase:AFAF020557"/>
<evidence type="ECO:0000313" key="2">
    <source>
        <dbReference type="EnsemblMetazoa" id="AFAF020557-PA"/>
    </source>
</evidence>
<organism evidence="2 3">
    <name type="scientific">Anopheles farauti</name>
    <dbReference type="NCBI Taxonomy" id="69004"/>
    <lineage>
        <taxon>Eukaryota</taxon>
        <taxon>Metazoa</taxon>
        <taxon>Ecdysozoa</taxon>
        <taxon>Arthropoda</taxon>
        <taxon>Hexapoda</taxon>
        <taxon>Insecta</taxon>
        <taxon>Pterygota</taxon>
        <taxon>Neoptera</taxon>
        <taxon>Endopterygota</taxon>
        <taxon>Diptera</taxon>
        <taxon>Nematocera</taxon>
        <taxon>Culicoidea</taxon>
        <taxon>Culicidae</taxon>
        <taxon>Anophelinae</taxon>
        <taxon>Anopheles</taxon>
    </lineage>
</organism>
<name>A0A182R0H8_9DIPT</name>
<keyword evidence="3" id="KW-1185">Reference proteome</keyword>
<reference evidence="2" key="2">
    <citation type="submission" date="2020-05" db="UniProtKB">
        <authorList>
            <consortium name="EnsemblMetazoa"/>
        </authorList>
    </citation>
    <scope>IDENTIFICATION</scope>
    <source>
        <strain evidence="2">FAR1</strain>
    </source>
</reference>
<accession>A0A182R0H8</accession>
<dbReference type="EMBL" id="AXCN02001069">
    <property type="status" value="NOT_ANNOTATED_CDS"/>
    <property type="molecule type" value="Genomic_DNA"/>
</dbReference>
<reference evidence="3" key="1">
    <citation type="submission" date="2014-01" db="EMBL/GenBank/DDBJ databases">
        <title>The Genome Sequence of Anopheles farauti FAR1 (V2).</title>
        <authorList>
            <consortium name="The Broad Institute Genomics Platform"/>
            <person name="Neafsey D.E."/>
            <person name="Besansky N."/>
            <person name="Howell P."/>
            <person name="Walton C."/>
            <person name="Young S.K."/>
            <person name="Zeng Q."/>
            <person name="Gargeya S."/>
            <person name="Fitzgerald M."/>
            <person name="Haas B."/>
            <person name="Abouelleil A."/>
            <person name="Allen A.W."/>
            <person name="Alvarado L."/>
            <person name="Arachchi H.M."/>
            <person name="Berlin A.M."/>
            <person name="Chapman S.B."/>
            <person name="Gainer-Dewar J."/>
            <person name="Goldberg J."/>
            <person name="Griggs A."/>
            <person name="Gujja S."/>
            <person name="Hansen M."/>
            <person name="Howarth C."/>
            <person name="Imamovic A."/>
            <person name="Ireland A."/>
            <person name="Larimer J."/>
            <person name="McCowan C."/>
            <person name="Murphy C."/>
            <person name="Pearson M."/>
            <person name="Poon T.W."/>
            <person name="Priest M."/>
            <person name="Roberts A."/>
            <person name="Saif S."/>
            <person name="Shea T."/>
            <person name="Sisk P."/>
            <person name="Sykes S."/>
            <person name="Wortman J."/>
            <person name="Nusbaum C."/>
            <person name="Birren B."/>
        </authorList>
    </citation>
    <scope>NUCLEOTIDE SEQUENCE [LARGE SCALE GENOMIC DNA]</scope>
    <source>
        <strain evidence="3">FAR1</strain>
    </source>
</reference>
<dbReference type="EnsemblMetazoa" id="AFAF020557-RA">
    <property type="protein sequence ID" value="AFAF020557-PA"/>
    <property type="gene ID" value="AFAF020557"/>
</dbReference>